<feature type="compositionally biased region" description="Acidic residues" evidence="1">
    <location>
        <begin position="812"/>
        <end position="829"/>
    </location>
</feature>
<dbReference type="AlphaFoldDB" id="A0AAD7XHT1"/>
<accession>A0AAD7XHT1</accession>
<feature type="compositionally biased region" description="Basic and acidic residues" evidence="1">
    <location>
        <begin position="839"/>
        <end position="849"/>
    </location>
</feature>
<dbReference type="PANTHER" id="PTHR36847:SF1">
    <property type="entry name" value="AMIDOLIGASE ENZYME"/>
    <property type="match status" value="1"/>
</dbReference>
<dbReference type="Proteomes" id="UP001230188">
    <property type="component" value="Unassembled WGS sequence"/>
</dbReference>
<evidence type="ECO:0000313" key="3">
    <source>
        <dbReference type="Proteomes" id="UP001230188"/>
    </source>
</evidence>
<name>A0AAD7XHT1_9STRA</name>
<reference evidence="2" key="1">
    <citation type="submission" date="2023-01" db="EMBL/GenBank/DDBJ databases">
        <title>Metagenome sequencing of chrysophaentin producing Chrysophaeum taylorii.</title>
        <authorList>
            <person name="Davison J."/>
            <person name="Bewley C."/>
        </authorList>
    </citation>
    <scope>NUCLEOTIDE SEQUENCE</scope>
    <source>
        <strain evidence="2">NIES-1699</strain>
    </source>
</reference>
<dbReference type="EMBL" id="JAQMWT010000391">
    <property type="protein sequence ID" value="KAJ8602007.1"/>
    <property type="molecule type" value="Genomic_DNA"/>
</dbReference>
<comment type="caution">
    <text evidence="2">The sequence shown here is derived from an EMBL/GenBank/DDBJ whole genome shotgun (WGS) entry which is preliminary data.</text>
</comment>
<keyword evidence="3" id="KW-1185">Reference proteome</keyword>
<protein>
    <submittedName>
        <fullName evidence="2">Uncharacterized protein</fullName>
    </submittedName>
</protein>
<feature type="compositionally biased region" description="Low complexity" evidence="1">
    <location>
        <begin position="793"/>
        <end position="811"/>
    </location>
</feature>
<evidence type="ECO:0000256" key="1">
    <source>
        <dbReference type="SAM" id="MobiDB-lite"/>
    </source>
</evidence>
<evidence type="ECO:0000313" key="2">
    <source>
        <dbReference type="EMBL" id="KAJ8602007.1"/>
    </source>
</evidence>
<dbReference type="InterPro" id="IPR022025">
    <property type="entry name" value="Amidoligase_2"/>
</dbReference>
<feature type="compositionally biased region" description="Polar residues" evidence="1">
    <location>
        <begin position="876"/>
        <end position="888"/>
    </location>
</feature>
<gene>
    <name evidence="2" type="ORF">CTAYLR_002758</name>
</gene>
<sequence length="888" mass="96885">MTSGLSVGLELEVWLPDLSALVPERLVVVKEAADLFRIVADVLSEKIARLASSRDGVRCKARVVSGEELDWGRSWTTTADASISPTPVALSKCDASPFPVEVVSRIMKYDEADVVQFCDVCAALRTEPLRARTNESTGLHVHVGRRFSEDGFFSLDELVNVVKAYARFEAVVNSRVLPLLRRRSSYCRDLRDAIAEVAGLRVGDDSIADSVNDFVDAVARRVRAVDCDAARAPCRARRADLRAQLVGDDDGTFCRVGNTRHRGGSNAGLAAIRADENNGGAPLLVPPGMVLRRLGKDLWAYRGSSPTRYASVWDALDDNADDDTQEEYLECVFSAPRGVDDEATFRRSLLRDALLPSGRRGAQRAFVFSDGAAGPNKYYKLNLARIALPARDATLEFRQFAGKDLEQTLVIWGWTQFVGSFVAAACAFDDAPYRGRIATERDLLDFLGFDTMMVAWWRDVVNTVEEPRLEVARVKARFNALFDDWLGKSRVASALFSPRTNRKTSSTKKTGVLLLLDDDDVVENDDDLADDPHVLALVDACDAWRLVFHAASALRTVVPADDSDVWGRFAASKGVAENFIADVSAALEKCLLAYCRKLRAAEECSRSAGLVATAELCCGSSLRRLRRALRAIKAAVSDTRGDAALPPESRSRVADLSRRAQNLEIAHARNLLALCDSATKRLLAAKKRRLLDTMVSTDLVSSARFGSGGYPDDDDDRLAAWALDRTFRYLCTSLLAPRVAEAADLWAGLDERGWNKTAVDRLNEDVAAVLDRATPRPVLPPPETRLPIEEEAAAAAAAAAASSSSSSSSMNIEEEEEEEDDDKEQEELSAQELASSLRASDKVGTRADFETLFVRNQQQPAAVRAGDGDDLPPTADATTIDDSSALLS</sequence>
<feature type="region of interest" description="Disordered" evidence="1">
    <location>
        <begin position="792"/>
        <end position="888"/>
    </location>
</feature>
<dbReference type="Pfam" id="PF12224">
    <property type="entry name" value="Amidoligase_2"/>
    <property type="match status" value="1"/>
</dbReference>
<proteinExistence type="predicted"/>
<organism evidence="2 3">
    <name type="scientific">Chrysophaeum taylorii</name>
    <dbReference type="NCBI Taxonomy" id="2483200"/>
    <lineage>
        <taxon>Eukaryota</taxon>
        <taxon>Sar</taxon>
        <taxon>Stramenopiles</taxon>
        <taxon>Ochrophyta</taxon>
        <taxon>Pelagophyceae</taxon>
        <taxon>Pelagomonadales</taxon>
        <taxon>Pelagomonadaceae</taxon>
        <taxon>Chrysophaeum</taxon>
    </lineage>
</organism>
<dbReference type="PANTHER" id="PTHR36847">
    <property type="entry name" value="AMIDOLIGASE ENZYME"/>
    <property type="match status" value="1"/>
</dbReference>